<name>A0A9X1DA33_9SPHN</name>
<feature type="chain" id="PRO_5040922738" evidence="2">
    <location>
        <begin position="34"/>
        <end position="295"/>
    </location>
</feature>
<proteinExistence type="predicted"/>
<keyword evidence="4" id="KW-1185">Reference proteome</keyword>
<evidence type="ECO:0000313" key="4">
    <source>
        <dbReference type="Proteomes" id="UP001138757"/>
    </source>
</evidence>
<gene>
    <name evidence="3" type="ORF">KK488_04200</name>
</gene>
<accession>A0A9X1DA33</accession>
<protein>
    <submittedName>
        <fullName evidence="3">Uncharacterized protein</fullName>
    </submittedName>
</protein>
<keyword evidence="2" id="KW-0732">Signal</keyword>
<evidence type="ECO:0000256" key="2">
    <source>
        <dbReference type="SAM" id="SignalP"/>
    </source>
</evidence>
<evidence type="ECO:0000313" key="3">
    <source>
        <dbReference type="EMBL" id="MBT2186141.1"/>
    </source>
</evidence>
<dbReference type="Proteomes" id="UP001138757">
    <property type="component" value="Unassembled WGS sequence"/>
</dbReference>
<evidence type="ECO:0000256" key="1">
    <source>
        <dbReference type="SAM" id="MobiDB-lite"/>
    </source>
</evidence>
<dbReference type="AlphaFoldDB" id="A0A9X1DA33"/>
<dbReference type="EMBL" id="JAHGAW010000002">
    <property type="protein sequence ID" value="MBT2186141.1"/>
    <property type="molecule type" value="Genomic_DNA"/>
</dbReference>
<feature type="compositionally biased region" description="Basic and acidic residues" evidence="1">
    <location>
        <begin position="284"/>
        <end position="295"/>
    </location>
</feature>
<feature type="signal peptide" evidence="2">
    <location>
        <begin position="1"/>
        <end position="33"/>
    </location>
</feature>
<comment type="caution">
    <text evidence="3">The sequence shown here is derived from an EMBL/GenBank/DDBJ whole genome shotgun (WGS) entry which is preliminary data.</text>
</comment>
<reference evidence="3" key="1">
    <citation type="submission" date="2021-05" db="EMBL/GenBank/DDBJ databases">
        <title>Genome of Sphingobium sp. strain.</title>
        <authorList>
            <person name="Fan R."/>
        </authorList>
    </citation>
    <scope>NUCLEOTIDE SEQUENCE</scope>
    <source>
        <strain evidence="3">H33</strain>
    </source>
</reference>
<organism evidence="3 4">
    <name type="scientific">Sphingobium nicotianae</name>
    <dbReference type="NCBI Taxonomy" id="2782607"/>
    <lineage>
        <taxon>Bacteria</taxon>
        <taxon>Pseudomonadati</taxon>
        <taxon>Pseudomonadota</taxon>
        <taxon>Alphaproteobacteria</taxon>
        <taxon>Sphingomonadales</taxon>
        <taxon>Sphingomonadaceae</taxon>
        <taxon>Sphingobium</taxon>
    </lineage>
</organism>
<sequence>MAAKCASRFRTGLCRDVLAVAASALLLAVPLHAQTTDRNRRLSPEQLEIMQQRHPGLAGALDPDNLAKKRPKPGFDMTGTWFVDLSEGFNKFMFGPPYPEFFEEGKKAQIEGAAARARGENYRDSIGQCYPAGMPMIMTRVWPIMFVQVPTAIYMVAGFTNSFRTIFLDGRPHTDPDIYVPTYNGESIGHWEGDTLVVDTQGFETDHHWIDVGLPISDEFHMVERIRMINGGNTLEIEYIMTDPRMWKGEWRNTKRWDRVTQADIGEVECTEARNANLPGTDRGQQELDEREKKK</sequence>
<feature type="region of interest" description="Disordered" evidence="1">
    <location>
        <begin position="275"/>
        <end position="295"/>
    </location>
</feature>